<reference evidence="2 3" key="1">
    <citation type="submission" date="2021-01" db="EMBL/GenBank/DDBJ databases">
        <title>Complete genome sequences of Corynebacterium macginleyi strains isolated from infectious keratitis.</title>
        <authorList>
            <person name="Sagerfors S."/>
            <person name="Poehlein A."/>
            <person name="Soderquist B."/>
            <person name="Bruggemann H."/>
        </authorList>
    </citation>
    <scope>NUCLEOTIDE SEQUENCE [LARGE SCALE GENOMIC DNA]</scope>
    <source>
        <strain evidence="2 3">12T220</strain>
    </source>
</reference>
<protein>
    <recommendedName>
        <fullName evidence="4">Chitin-binding type-3 domain-containing protein</fullName>
    </recommendedName>
</protein>
<evidence type="ECO:0008006" key="4">
    <source>
        <dbReference type="Google" id="ProtNLM"/>
    </source>
</evidence>
<comment type="caution">
    <text evidence="2">The sequence shown here is derived from an EMBL/GenBank/DDBJ whole genome shotgun (WGS) entry which is preliminary data.</text>
</comment>
<feature type="region of interest" description="Disordered" evidence="1">
    <location>
        <begin position="112"/>
        <end position="200"/>
    </location>
</feature>
<evidence type="ECO:0000256" key="1">
    <source>
        <dbReference type="SAM" id="MobiDB-lite"/>
    </source>
</evidence>
<name>A0ABS1Y8A6_9CORY</name>
<dbReference type="RefSeq" id="WP_200449255.1">
    <property type="nucleotide sequence ID" value="NZ_JAACBX020000002.1"/>
</dbReference>
<dbReference type="Gene3D" id="2.10.10.20">
    <property type="entry name" value="Carbohydrate-binding module superfamily 5/12"/>
    <property type="match status" value="1"/>
</dbReference>
<keyword evidence="3" id="KW-1185">Reference proteome</keyword>
<evidence type="ECO:0000313" key="2">
    <source>
        <dbReference type="EMBL" id="MBM0244614.1"/>
    </source>
</evidence>
<sequence length="200" mass="21830">MDEIKQKIQALSEADFAALRWWIFDHEVKRRQALPAVEEAQVEMVKDLAAQGEITRPEAATEEAAINGDGIIPAWHNPQGKKHKAYFLGEAVMDGGRIYINRRDGLNYARPSASDSGWEVYNPPKEAAQEPGVEAPTGDAAAVPETTPSAPAWREPANKAELYPAGAEVTHKGKQWRSATGGNRAEPGTDNSWKETGEEA</sequence>
<organism evidence="2 3">
    <name type="scientific">Corynebacterium macginleyi</name>
    <dbReference type="NCBI Taxonomy" id="38290"/>
    <lineage>
        <taxon>Bacteria</taxon>
        <taxon>Bacillati</taxon>
        <taxon>Actinomycetota</taxon>
        <taxon>Actinomycetes</taxon>
        <taxon>Mycobacteriales</taxon>
        <taxon>Corynebacteriaceae</taxon>
        <taxon>Corynebacterium</taxon>
    </lineage>
</organism>
<dbReference type="Proteomes" id="UP001518680">
    <property type="component" value="Unassembled WGS sequence"/>
</dbReference>
<proteinExistence type="predicted"/>
<evidence type="ECO:0000313" key="3">
    <source>
        <dbReference type="Proteomes" id="UP001518680"/>
    </source>
</evidence>
<dbReference type="EMBL" id="JAACBX020000002">
    <property type="protein sequence ID" value="MBM0244614.1"/>
    <property type="molecule type" value="Genomic_DNA"/>
</dbReference>
<gene>
    <name evidence="2" type="ORF">GWO63_010275</name>
</gene>
<accession>A0ABS1Y8A6</accession>